<keyword evidence="4 10" id="KW-0004">4Fe-4S</keyword>
<evidence type="ECO:0000256" key="1">
    <source>
        <dbReference type="ARBA" id="ARBA00001966"/>
    </source>
</evidence>
<dbReference type="AlphaFoldDB" id="A0A1H2PKX3"/>
<dbReference type="Gene3D" id="6.10.190.10">
    <property type="match status" value="1"/>
</dbReference>
<dbReference type="InterPro" id="IPR006249">
    <property type="entry name" value="Aconitase/IRP2"/>
</dbReference>
<dbReference type="NCBIfam" id="TIGR01341">
    <property type="entry name" value="aconitase_1"/>
    <property type="match status" value="1"/>
</dbReference>
<dbReference type="PROSITE" id="PS00450">
    <property type="entry name" value="ACONITASE_1"/>
    <property type="match status" value="1"/>
</dbReference>
<dbReference type="SUPFAM" id="SSF52016">
    <property type="entry name" value="LeuD/IlvD-like"/>
    <property type="match status" value="1"/>
</dbReference>
<dbReference type="FunFam" id="3.20.19.10:FF:000001">
    <property type="entry name" value="Aconitate hydratase"/>
    <property type="match status" value="1"/>
</dbReference>
<comment type="function">
    <text evidence="10">Catalyzes the isomerization of citrate to isocitrate via cis-aconitate.</text>
</comment>
<keyword evidence="6 10" id="KW-0408">Iron</keyword>
<evidence type="ECO:0000256" key="8">
    <source>
        <dbReference type="ARBA" id="ARBA00023239"/>
    </source>
</evidence>
<dbReference type="EC" id="4.2.1.3" evidence="10"/>
<dbReference type="GO" id="GO:0006099">
    <property type="term" value="P:tricarboxylic acid cycle"/>
    <property type="evidence" value="ECO:0007669"/>
    <property type="project" value="UniProtKB-UniPathway"/>
</dbReference>
<reference evidence="14" key="1">
    <citation type="submission" date="2016-09" db="EMBL/GenBank/DDBJ databases">
        <authorList>
            <person name="Varghese N."/>
            <person name="Submissions S."/>
        </authorList>
    </citation>
    <scope>NUCLEOTIDE SEQUENCE [LARGE SCALE GENOMIC DNA]</scope>
    <source>
        <strain evidence="14">JS23</strain>
    </source>
</reference>
<evidence type="ECO:0000259" key="11">
    <source>
        <dbReference type="Pfam" id="PF00330"/>
    </source>
</evidence>
<dbReference type="PRINTS" id="PR00415">
    <property type="entry name" value="ACONITASE"/>
</dbReference>
<dbReference type="SUPFAM" id="SSF53732">
    <property type="entry name" value="Aconitase iron-sulfur domain"/>
    <property type="match status" value="1"/>
</dbReference>
<dbReference type="NCBIfam" id="NF006757">
    <property type="entry name" value="PRK09277.1"/>
    <property type="match status" value="1"/>
</dbReference>
<dbReference type="InterPro" id="IPR036008">
    <property type="entry name" value="Aconitase_4Fe-4S_dom"/>
</dbReference>
<dbReference type="Pfam" id="PF00694">
    <property type="entry name" value="Aconitase_C"/>
    <property type="match status" value="1"/>
</dbReference>
<sequence>MNDLRPAALRETTRRDLALSDGRTLAYYSLPALAAHFDMPLARVPVSLRVMLESVLRHLDGLRASEAHLRALLGWQAQADRYDEVPFLPARIIAPDSSGVPLLADLAAMRDAAAEAGADPGVIRPQLPVDVIVDHSVQVDHYGSANALLLNEQLEYARNGERYAFIKWAGDALAPLRVAPPGTGIIHQVNLEYWSPGVVERDGVLFPDTLIGADSHTAMINGLGVLGWGVGGIEAEAAMLGQPVMLLMPDVIGVELRGALREGVTATDAVLSITERLRAESVVGQFVEFHGQGAAALGASDRATIANMAPEYGATAAFFPVDVNTLAYYRATGRSEAQVDAIQRYYEAQEMFGVPRAGECDYTRCVIVDLSAIEPCVAGPKRPQDRIALATLPQRFAALLQASRDAGGFAVTNDAPATALQHGDIVLAAITSCTNTSNPALMIAAGLLARRATARGLRVRDSIKTSLAPGSRVVTAYLSRLGLQDDLDRLGFQVVGYGCTTCIGNGGPLAPDIEEQINLGKLVVCSVLSGNRNFEARIHPAIRANFLMSPPLVVAFALAGRIGINFASEALGRDPAGEPVYLRDLWPSQQEIDALLPATRAPSLFDEAYSTRRRDAAWDAVAATPGIRFAWDEASTYLKRPPFFDGFSREASRIESIEGARALLVLGDSVTTDHISPGGIIGEGTSAGRYLQSIGIGSRDFNGYIARRGNHHVMMRGTFANVRLKNRMALDAPGGTTVHWPDGERTSVYDAACRYQAAHVPTVVFAGAEYGTGSSRDWAAKGTRLLGVRAVIARSFERIHRSNLIGMGVLPLEFVRDDSIDTLRIDGSEQFDIALPHAGLAPRQMLELVIRRADGSRANVTVLARLDTPIECLYFTHGGILPYVLRQAIAEGQSS</sequence>
<feature type="domain" description="Aconitase A/isopropylmalate dehydratase small subunit swivel" evidence="12">
    <location>
        <begin position="689"/>
        <end position="815"/>
    </location>
</feature>
<dbReference type="Gene3D" id="3.30.499.10">
    <property type="entry name" value="Aconitase, domain 3"/>
    <property type="match status" value="2"/>
</dbReference>
<dbReference type="Proteomes" id="UP000243719">
    <property type="component" value="Unassembled WGS sequence"/>
</dbReference>
<proteinExistence type="inferred from homology"/>
<dbReference type="STRING" id="1770053.SAMN05216551_102188"/>
<dbReference type="InterPro" id="IPR015931">
    <property type="entry name" value="Acnase/IPM_dHydase_lsu_aba_1/3"/>
</dbReference>
<dbReference type="GO" id="GO:0046872">
    <property type="term" value="F:metal ion binding"/>
    <property type="evidence" value="ECO:0007669"/>
    <property type="project" value="UniProtKB-KW"/>
</dbReference>
<evidence type="ECO:0000313" key="13">
    <source>
        <dbReference type="EMBL" id="SDV47012.1"/>
    </source>
</evidence>
<dbReference type="GO" id="GO:0003994">
    <property type="term" value="F:aconitate hydratase activity"/>
    <property type="evidence" value="ECO:0007669"/>
    <property type="project" value="UniProtKB-EC"/>
</dbReference>
<dbReference type="NCBIfam" id="NF009520">
    <property type="entry name" value="PRK12881.1"/>
    <property type="match status" value="1"/>
</dbReference>
<keyword evidence="5" id="KW-0479">Metal-binding</keyword>
<evidence type="ECO:0000256" key="4">
    <source>
        <dbReference type="ARBA" id="ARBA00022485"/>
    </source>
</evidence>
<dbReference type="InterPro" id="IPR000573">
    <property type="entry name" value="AconitaseA/IPMdHydase_ssu_swvl"/>
</dbReference>
<dbReference type="InterPro" id="IPR015928">
    <property type="entry name" value="Aconitase/3IPM_dehydase_swvl"/>
</dbReference>
<dbReference type="PROSITE" id="PS01244">
    <property type="entry name" value="ACONITASE_2"/>
    <property type="match status" value="1"/>
</dbReference>
<dbReference type="Gene3D" id="3.20.19.10">
    <property type="entry name" value="Aconitase, domain 4"/>
    <property type="match status" value="1"/>
</dbReference>
<dbReference type="PANTHER" id="PTHR11670">
    <property type="entry name" value="ACONITASE/IRON-RESPONSIVE ELEMENT FAMILY MEMBER"/>
    <property type="match status" value="1"/>
</dbReference>
<evidence type="ECO:0000256" key="10">
    <source>
        <dbReference type="RuleBase" id="RU361275"/>
    </source>
</evidence>
<dbReference type="RefSeq" id="WP_091905063.1">
    <property type="nucleotide sequence ID" value="NZ_FNLO01000002.1"/>
</dbReference>
<evidence type="ECO:0000256" key="9">
    <source>
        <dbReference type="ARBA" id="ARBA00023501"/>
    </source>
</evidence>
<dbReference type="Pfam" id="PF00330">
    <property type="entry name" value="Aconitase"/>
    <property type="match status" value="1"/>
</dbReference>
<comment type="cofactor">
    <cofactor evidence="1">
        <name>[4Fe-4S] cluster</name>
        <dbReference type="ChEBI" id="CHEBI:49883"/>
    </cofactor>
</comment>
<dbReference type="OrthoDB" id="9764318at2"/>
<evidence type="ECO:0000256" key="7">
    <source>
        <dbReference type="ARBA" id="ARBA00023014"/>
    </source>
</evidence>
<evidence type="ECO:0000256" key="6">
    <source>
        <dbReference type="ARBA" id="ARBA00023004"/>
    </source>
</evidence>
<name>A0A1H2PKX3_9BURK</name>
<evidence type="ECO:0000256" key="5">
    <source>
        <dbReference type="ARBA" id="ARBA00022723"/>
    </source>
</evidence>
<feature type="domain" description="Aconitase/3-isopropylmalate dehydratase large subunit alpha/beta/alpha" evidence="11">
    <location>
        <begin position="75"/>
        <end position="560"/>
    </location>
</feature>
<evidence type="ECO:0000259" key="12">
    <source>
        <dbReference type="Pfam" id="PF00694"/>
    </source>
</evidence>
<accession>A0A1H2PKX3</accession>
<dbReference type="InterPro" id="IPR001030">
    <property type="entry name" value="Acoase/IPM_deHydtase_lsu_aba"/>
</dbReference>
<comment type="pathway">
    <text evidence="2">Carbohydrate metabolism; tricarboxylic acid cycle; isocitrate from oxaloacetate: step 2/2.</text>
</comment>
<dbReference type="UniPathway" id="UPA00223">
    <property type="reaction ID" value="UER00718"/>
</dbReference>
<keyword evidence="8 10" id="KW-0456">Lyase</keyword>
<keyword evidence="7 10" id="KW-0411">Iron-sulfur</keyword>
<evidence type="ECO:0000313" key="14">
    <source>
        <dbReference type="Proteomes" id="UP000243719"/>
    </source>
</evidence>
<protein>
    <recommendedName>
        <fullName evidence="10">Aconitate hydratase</fullName>
        <shortName evidence="10">Aconitase</shortName>
        <ecNumber evidence="10">4.2.1.3</ecNumber>
    </recommendedName>
</protein>
<organism evidence="13 14">
    <name type="scientific">Chitinasiproducens palmae</name>
    <dbReference type="NCBI Taxonomy" id="1770053"/>
    <lineage>
        <taxon>Bacteria</taxon>
        <taxon>Pseudomonadati</taxon>
        <taxon>Pseudomonadota</taxon>
        <taxon>Betaproteobacteria</taxon>
        <taxon>Burkholderiales</taxon>
        <taxon>Burkholderiaceae</taxon>
        <taxon>Chitinasiproducens</taxon>
    </lineage>
</organism>
<comment type="catalytic activity">
    <reaction evidence="9 10">
        <text>citrate = D-threo-isocitrate</text>
        <dbReference type="Rhea" id="RHEA:10336"/>
        <dbReference type="ChEBI" id="CHEBI:15562"/>
        <dbReference type="ChEBI" id="CHEBI:16947"/>
        <dbReference type="EC" id="4.2.1.3"/>
    </reaction>
</comment>
<keyword evidence="14" id="KW-1185">Reference proteome</keyword>
<evidence type="ECO:0000256" key="2">
    <source>
        <dbReference type="ARBA" id="ARBA00004717"/>
    </source>
</evidence>
<dbReference type="InterPro" id="IPR018136">
    <property type="entry name" value="Aconitase_4Fe-4S_BS"/>
</dbReference>
<dbReference type="GO" id="GO:0051539">
    <property type="term" value="F:4 iron, 4 sulfur cluster binding"/>
    <property type="evidence" value="ECO:0007669"/>
    <property type="project" value="UniProtKB-KW"/>
</dbReference>
<evidence type="ECO:0000256" key="3">
    <source>
        <dbReference type="ARBA" id="ARBA00007185"/>
    </source>
</evidence>
<dbReference type="EMBL" id="FNLO01000002">
    <property type="protein sequence ID" value="SDV47012.1"/>
    <property type="molecule type" value="Genomic_DNA"/>
</dbReference>
<comment type="similarity">
    <text evidence="3 10">Belongs to the aconitase/IPM isomerase family.</text>
</comment>
<gene>
    <name evidence="13" type="ORF">SAMN05216551_102188</name>
</gene>